<reference evidence="2" key="1">
    <citation type="submission" date="2020-06" db="EMBL/GenBank/DDBJ databases">
        <title>REHAB project genomes.</title>
        <authorList>
            <person name="Shaw L.P."/>
        </authorList>
    </citation>
    <scope>NUCLEOTIDE SEQUENCE [LARGE SCALE GENOMIC DNA]</scope>
    <source>
        <strain evidence="2">RHBSTW-00398</strain>
        <plasmid evidence="2">unnamed</plasmid>
    </source>
</reference>
<dbReference type="EMBL" id="CP055540">
    <property type="protein sequence ID" value="QLO16903.1"/>
    <property type="molecule type" value="Genomic_DNA"/>
</dbReference>
<protein>
    <submittedName>
        <fullName evidence="1">Uncharacterized protein</fullName>
    </submittedName>
</protein>
<accession>A0A2X3MHP5</accession>
<evidence type="ECO:0000313" key="1">
    <source>
        <dbReference type="EMBL" id="QLO16903.1"/>
    </source>
</evidence>
<dbReference type="Proteomes" id="UP000510650">
    <property type="component" value="Plasmid unnamed"/>
</dbReference>
<dbReference type="AlphaFoldDB" id="A0A2X3MHP5"/>
<geneLocation type="plasmid" evidence="1 2">
    <name>unnamed</name>
</geneLocation>
<organism evidence="1 2">
    <name type="scientific">Citrobacter freundii</name>
    <dbReference type="NCBI Taxonomy" id="546"/>
    <lineage>
        <taxon>Bacteria</taxon>
        <taxon>Pseudomonadati</taxon>
        <taxon>Pseudomonadota</taxon>
        <taxon>Gammaproteobacteria</taxon>
        <taxon>Enterobacterales</taxon>
        <taxon>Enterobacteriaceae</taxon>
        <taxon>Citrobacter</taxon>
        <taxon>Citrobacter freundii complex</taxon>
    </lineage>
</organism>
<gene>
    <name evidence="1" type="ORF">HV183_26295</name>
</gene>
<proteinExistence type="predicted"/>
<dbReference type="RefSeq" id="WP_164845037.1">
    <property type="nucleotide sequence ID" value="NZ_CP055540.1"/>
</dbReference>
<name>A0A2X3MHP5_CITFR</name>
<sequence length="55" mass="6082">MIQGLPLKPRPAGKFIKLYLDGVVYAELKKNAKKNSKSIQQTAALKIEEALGLKE</sequence>
<evidence type="ECO:0000313" key="2">
    <source>
        <dbReference type="Proteomes" id="UP000510650"/>
    </source>
</evidence>
<keyword evidence="1" id="KW-0614">Plasmid</keyword>